<dbReference type="Proteomes" id="UP000019141">
    <property type="component" value="Unassembled WGS sequence"/>
</dbReference>
<dbReference type="GO" id="GO:0004521">
    <property type="term" value="F:RNA endonuclease activity"/>
    <property type="evidence" value="ECO:0007669"/>
    <property type="project" value="InterPro"/>
</dbReference>
<evidence type="ECO:0000313" key="1">
    <source>
        <dbReference type="EMBL" id="ETW94416.1"/>
    </source>
</evidence>
<comment type="caution">
    <text evidence="1">The sequence shown here is derived from an EMBL/GenBank/DDBJ whole genome shotgun (WGS) entry which is preliminary data.</text>
</comment>
<dbReference type="InterPro" id="IPR039018">
    <property type="entry name" value="VapC20-like"/>
</dbReference>
<proteinExistence type="predicted"/>
<dbReference type="HOGENOM" id="CLU_136715_1_1_7"/>
<protein>
    <submittedName>
        <fullName evidence="1">Uncharacterized protein</fullName>
    </submittedName>
</protein>
<dbReference type="EMBL" id="AZHW01001070">
    <property type="protein sequence ID" value="ETW94416.1"/>
    <property type="molecule type" value="Genomic_DNA"/>
</dbReference>
<dbReference type="InterPro" id="IPR029060">
    <property type="entry name" value="PIN-like_dom_sf"/>
</dbReference>
<dbReference type="AlphaFoldDB" id="W4LAS7"/>
<evidence type="ECO:0000313" key="2">
    <source>
        <dbReference type="Proteomes" id="UP000019141"/>
    </source>
</evidence>
<dbReference type="GO" id="GO:0016075">
    <property type="term" value="P:rRNA catabolic process"/>
    <property type="evidence" value="ECO:0007669"/>
    <property type="project" value="TreeGrafter"/>
</dbReference>
<dbReference type="PANTHER" id="PTHR42188:SF1">
    <property type="entry name" value="23S RRNA-SPECIFIC ENDONUCLEASE VAPC20"/>
    <property type="match status" value="1"/>
</dbReference>
<dbReference type="Gene3D" id="3.40.50.1010">
    <property type="entry name" value="5'-nuclease"/>
    <property type="match status" value="1"/>
</dbReference>
<reference evidence="1 2" key="1">
    <citation type="journal article" date="2014" name="Nature">
        <title>An environmental bacterial taxon with a large and distinct metabolic repertoire.</title>
        <authorList>
            <person name="Wilson M.C."/>
            <person name="Mori T."/>
            <person name="Ruckert C."/>
            <person name="Uria A.R."/>
            <person name="Helf M.J."/>
            <person name="Takada K."/>
            <person name="Gernert C."/>
            <person name="Steffens U.A."/>
            <person name="Heycke N."/>
            <person name="Schmitt S."/>
            <person name="Rinke C."/>
            <person name="Helfrich E.J."/>
            <person name="Brachmann A.O."/>
            <person name="Gurgui C."/>
            <person name="Wakimoto T."/>
            <person name="Kracht M."/>
            <person name="Crusemann M."/>
            <person name="Hentschel U."/>
            <person name="Abe I."/>
            <person name="Matsunaga S."/>
            <person name="Kalinowski J."/>
            <person name="Takeyama H."/>
            <person name="Piel J."/>
        </authorList>
    </citation>
    <scope>NUCLEOTIDE SEQUENCE [LARGE SCALE GENOMIC DNA]</scope>
    <source>
        <strain evidence="2">TSY1</strain>
    </source>
</reference>
<sequence>MRHFFVDTFYLIALSYPRDQWHQRVMLFSQRLTNYRLYTVDEVLSEFLTYCGTSGPRMRTNAARTVRQALDNPLWTVIAQSRSTLLDALNLYESRPDKDYSLTDCVSMQTMRREGWTEVLTNDHHFEQEGFTRLFR</sequence>
<dbReference type="PANTHER" id="PTHR42188">
    <property type="entry name" value="23S RRNA-SPECIFIC ENDONUCLEASE VAPC20"/>
    <property type="match status" value="1"/>
</dbReference>
<gene>
    <name evidence="1" type="ORF">ETSY1_34940</name>
</gene>
<dbReference type="SUPFAM" id="SSF88723">
    <property type="entry name" value="PIN domain-like"/>
    <property type="match status" value="1"/>
</dbReference>
<organism evidence="1 2">
    <name type="scientific">Entotheonella factor</name>
    <dbReference type="NCBI Taxonomy" id="1429438"/>
    <lineage>
        <taxon>Bacteria</taxon>
        <taxon>Pseudomonadati</taxon>
        <taxon>Nitrospinota/Tectimicrobiota group</taxon>
        <taxon>Candidatus Tectimicrobiota</taxon>
        <taxon>Candidatus Entotheonellia</taxon>
        <taxon>Candidatus Entotheonellales</taxon>
        <taxon>Candidatus Entotheonellaceae</taxon>
        <taxon>Candidatus Entotheonella</taxon>
    </lineage>
</organism>
<keyword evidence="2" id="KW-1185">Reference proteome</keyword>
<name>W4LAS7_ENTF1</name>
<accession>W4LAS7</accession>